<dbReference type="EMBL" id="CP034539">
    <property type="protein sequence ID" value="AZQ36239.1"/>
    <property type="molecule type" value="Genomic_DNA"/>
</dbReference>
<accession>A0A3S9MA91</accession>
<sequence length="371" mass="39567">MVADSAGRGVRPQRWAVAALAVAVLTAGGVSVGAAPARAHAVVAADPAGPASAAVAAAADEARARVLRLAKSGLPAEIRTSAWNALRSTRGDAAITEWLAPGGGYDGAKQRLRDARSRNRAFCERVVATHPVGFSPEVRSAAERALKGTDADRAAFVKTGYAEAQQRDRTMREADAKHRLEVAEQDRAFVRALAEDDPGEQVRVAARWALRPGSTDADVEEFFGYGWATGAALDVEAYRLRVADAEVRRHHVLSLLVAQAVAAEEALKSSADAAQARAEAERAWHAVAEHADGARNSWLAEQDAAMAQAGNWQNIARLAKESADGLWQKIAAPAEARQDDWAKEQTEAGLTASFWKDMADRARDSENRVKG</sequence>
<organism evidence="1 2">
    <name type="scientific">Streptomyces cyaneochromogenes</name>
    <dbReference type="NCBI Taxonomy" id="2496836"/>
    <lineage>
        <taxon>Bacteria</taxon>
        <taxon>Bacillati</taxon>
        <taxon>Actinomycetota</taxon>
        <taxon>Actinomycetes</taxon>
        <taxon>Kitasatosporales</taxon>
        <taxon>Streptomycetaceae</taxon>
        <taxon>Streptomyces</taxon>
    </lineage>
</organism>
<dbReference type="Pfam" id="PF03752">
    <property type="entry name" value="ALF"/>
    <property type="match status" value="1"/>
</dbReference>
<dbReference type="OrthoDB" id="3294255at2"/>
<dbReference type="Proteomes" id="UP000280298">
    <property type="component" value="Chromosome"/>
</dbReference>
<protein>
    <submittedName>
        <fullName evidence="1">Uncharacterized protein</fullName>
    </submittedName>
</protein>
<reference evidence="1 2" key="1">
    <citation type="journal article" date="2019" name="Int. J. Syst. Evol. Microbiol.">
        <title>Streptomyces cyaneochromogenes sp. nov., a blue pigment-producing actinomycete from manganese-contaminated soil.</title>
        <authorList>
            <person name="Tang X."/>
            <person name="Zhao J."/>
            <person name="Li K."/>
            <person name="Chen Z."/>
            <person name="Sun Y."/>
            <person name="Gao J."/>
        </authorList>
    </citation>
    <scope>NUCLEOTIDE SEQUENCE [LARGE SCALE GENOMIC DNA]</scope>
    <source>
        <strain evidence="1 2">MK-45</strain>
    </source>
</reference>
<gene>
    <name evidence="1" type="ORF">EJ357_24505</name>
</gene>
<dbReference type="InterPro" id="IPR005506">
    <property type="entry name" value="DUF312_ALF"/>
</dbReference>
<keyword evidence="2" id="KW-1185">Reference proteome</keyword>
<name>A0A3S9MA91_9ACTN</name>
<proteinExistence type="predicted"/>
<evidence type="ECO:0000313" key="2">
    <source>
        <dbReference type="Proteomes" id="UP000280298"/>
    </source>
</evidence>
<dbReference type="KEGG" id="scya:EJ357_24505"/>
<dbReference type="AlphaFoldDB" id="A0A3S9MA91"/>
<evidence type="ECO:0000313" key="1">
    <source>
        <dbReference type="EMBL" id="AZQ36239.1"/>
    </source>
</evidence>